<accession>A0A7R9L0T7</accession>
<dbReference type="GO" id="GO:0046872">
    <property type="term" value="F:metal ion binding"/>
    <property type="evidence" value="ECO:0007669"/>
    <property type="project" value="UniProtKB-KW"/>
</dbReference>
<feature type="binding site" evidence="5">
    <location>
        <position position="254"/>
    </location>
    <ligand>
        <name>Zn(2+)</name>
        <dbReference type="ChEBI" id="CHEBI:29105"/>
        <note>catalytic</note>
    </ligand>
</feature>
<gene>
    <name evidence="7" type="ORF">OSB1V03_LOCUS12276</name>
</gene>
<evidence type="ECO:0000313" key="7">
    <source>
        <dbReference type="EMBL" id="CAD7631867.1"/>
    </source>
</evidence>
<dbReference type="Gene3D" id="3.40.390.10">
    <property type="entry name" value="Collagenase (Catalytic Domain)"/>
    <property type="match status" value="1"/>
</dbReference>
<evidence type="ECO:0000256" key="1">
    <source>
        <dbReference type="ARBA" id="ARBA00022670"/>
    </source>
</evidence>
<dbReference type="SUPFAM" id="SSF55486">
    <property type="entry name" value="Metalloproteases ('zincins'), catalytic domain"/>
    <property type="match status" value="1"/>
</dbReference>
<keyword evidence="4" id="KW-0482">Metalloprotease</keyword>
<dbReference type="Pfam" id="PF13688">
    <property type="entry name" value="Reprolysin_5"/>
    <property type="match status" value="1"/>
</dbReference>
<feature type="active site" evidence="5">
    <location>
        <position position="251"/>
    </location>
</feature>
<feature type="binding site" evidence="5">
    <location>
        <position position="260"/>
    </location>
    <ligand>
        <name>Zn(2+)</name>
        <dbReference type="ChEBI" id="CHEBI:29105"/>
        <note>catalytic</note>
    </ligand>
</feature>
<dbReference type="PROSITE" id="PS50215">
    <property type="entry name" value="ADAM_MEPRO"/>
    <property type="match status" value="1"/>
</dbReference>
<dbReference type="GO" id="GO:0006508">
    <property type="term" value="P:proteolysis"/>
    <property type="evidence" value="ECO:0007669"/>
    <property type="project" value="UniProtKB-KW"/>
</dbReference>
<proteinExistence type="predicted"/>
<evidence type="ECO:0000313" key="8">
    <source>
        <dbReference type="Proteomes" id="UP000759131"/>
    </source>
</evidence>
<sequence>MYMILDNKCLFSGDVFINNKRKGNIILSICQNNNSMTGILDIDRQLYSLTQRKRHKNRVKRWTESYFLELIPYSTDERGICGNHFIKTSRGPEVRANAKPNQNFGLVTLNISVSIDELLFRHRFGLDMKVAEEFAVIHMAFLQKLLNQRNLIDVINITLVITDFSIAPYYETHNWSTTDYLQHFCRWSEAAKKADLHVLFTRSNLWMINNKGIPETNVLGMAYTETMCKWQKCMIVKHLDGFSSLRTLVHEFGHFLGANHDGSKGLGTDACDARSFIMSPYLGDSRMTWSACSLRQGRGLYCMRRSAEPKPLRAQLDITTFEARHPGINYTADKQCKYIYSDKYTHYKDDSVKYLFESKVCQQLVSFEYFGGSRGHQLWTKQNV</sequence>
<dbReference type="OrthoDB" id="6483741at2759"/>
<comment type="caution">
    <text evidence="5">Lacks conserved residue(s) required for the propagation of feature annotation.</text>
</comment>
<dbReference type="InterPro" id="IPR001590">
    <property type="entry name" value="Peptidase_M12B"/>
</dbReference>
<dbReference type="PANTHER" id="PTHR11905:SF159">
    <property type="entry name" value="ADAM METALLOPROTEASE"/>
    <property type="match status" value="1"/>
</dbReference>
<keyword evidence="3 5" id="KW-0862">Zinc</keyword>
<reference evidence="7" key="1">
    <citation type="submission" date="2020-11" db="EMBL/GenBank/DDBJ databases">
        <authorList>
            <person name="Tran Van P."/>
        </authorList>
    </citation>
    <scope>NUCLEOTIDE SEQUENCE</scope>
</reference>
<dbReference type="Proteomes" id="UP000759131">
    <property type="component" value="Unassembled WGS sequence"/>
</dbReference>
<dbReference type="InterPro" id="IPR024079">
    <property type="entry name" value="MetalloPept_cat_dom_sf"/>
</dbReference>
<name>A0A7R9L0T7_9ACAR</name>
<dbReference type="EMBL" id="OC864677">
    <property type="protein sequence ID" value="CAD7631867.1"/>
    <property type="molecule type" value="Genomic_DNA"/>
</dbReference>
<dbReference type="GO" id="GO:0004222">
    <property type="term" value="F:metalloendopeptidase activity"/>
    <property type="evidence" value="ECO:0007669"/>
    <property type="project" value="InterPro"/>
</dbReference>
<dbReference type="PANTHER" id="PTHR11905">
    <property type="entry name" value="ADAM A DISINTEGRIN AND METALLOPROTEASE DOMAIN"/>
    <property type="match status" value="1"/>
</dbReference>
<dbReference type="EMBL" id="CAJPIZ010010102">
    <property type="protein sequence ID" value="CAG2112297.1"/>
    <property type="molecule type" value="Genomic_DNA"/>
</dbReference>
<evidence type="ECO:0000256" key="4">
    <source>
        <dbReference type="ARBA" id="ARBA00023049"/>
    </source>
</evidence>
<evidence type="ECO:0000256" key="3">
    <source>
        <dbReference type="ARBA" id="ARBA00022833"/>
    </source>
</evidence>
<keyword evidence="5" id="KW-0479">Metal-binding</keyword>
<keyword evidence="8" id="KW-1185">Reference proteome</keyword>
<organism evidence="7">
    <name type="scientific">Medioppia subpectinata</name>
    <dbReference type="NCBI Taxonomy" id="1979941"/>
    <lineage>
        <taxon>Eukaryota</taxon>
        <taxon>Metazoa</taxon>
        <taxon>Ecdysozoa</taxon>
        <taxon>Arthropoda</taxon>
        <taxon>Chelicerata</taxon>
        <taxon>Arachnida</taxon>
        <taxon>Acari</taxon>
        <taxon>Acariformes</taxon>
        <taxon>Sarcoptiformes</taxon>
        <taxon>Oribatida</taxon>
        <taxon>Brachypylina</taxon>
        <taxon>Oppioidea</taxon>
        <taxon>Oppiidae</taxon>
        <taxon>Medioppia</taxon>
    </lineage>
</organism>
<evidence type="ECO:0000259" key="6">
    <source>
        <dbReference type="PROSITE" id="PS50215"/>
    </source>
</evidence>
<evidence type="ECO:0000256" key="2">
    <source>
        <dbReference type="ARBA" id="ARBA00022801"/>
    </source>
</evidence>
<keyword evidence="1" id="KW-0645">Protease</keyword>
<feature type="binding site" evidence="5">
    <location>
        <position position="250"/>
    </location>
    <ligand>
        <name>Zn(2+)</name>
        <dbReference type="ChEBI" id="CHEBI:29105"/>
        <note>catalytic</note>
    </ligand>
</feature>
<evidence type="ECO:0000256" key="5">
    <source>
        <dbReference type="PROSITE-ProRule" id="PRU00276"/>
    </source>
</evidence>
<protein>
    <recommendedName>
        <fullName evidence="6">Peptidase M12B domain-containing protein</fullName>
    </recommendedName>
</protein>
<keyword evidence="2" id="KW-0378">Hydrolase</keyword>
<feature type="domain" description="Peptidase M12B" evidence="6">
    <location>
        <begin position="107"/>
        <end position="296"/>
    </location>
</feature>
<dbReference type="AlphaFoldDB" id="A0A7R9L0T7"/>